<dbReference type="PANTHER" id="PTHR23416:SF78">
    <property type="entry name" value="LIPOPOLYSACCHARIDE BIOSYNTHESIS O-ACETYL TRANSFERASE WBBJ-RELATED"/>
    <property type="match status" value="1"/>
</dbReference>
<reference evidence="4" key="2">
    <citation type="submission" date="2021-08" db="EMBL/GenBank/DDBJ databases">
        <authorList>
            <person name="Dalcin Martins P."/>
        </authorList>
    </citation>
    <scope>NUCLEOTIDE SEQUENCE</scope>
    <source>
        <strain evidence="4">MAG_39</strain>
    </source>
</reference>
<dbReference type="InterPro" id="IPR011004">
    <property type="entry name" value="Trimer_LpxA-like_sf"/>
</dbReference>
<name>A0A953LX76_9BACT</name>
<dbReference type="Proteomes" id="UP000705867">
    <property type="component" value="Unassembled WGS sequence"/>
</dbReference>
<protein>
    <submittedName>
        <fullName evidence="4">Acyltransferase</fullName>
    </submittedName>
</protein>
<dbReference type="EMBL" id="JAIOIV010000084">
    <property type="protein sequence ID" value="MBZ0156691.1"/>
    <property type="molecule type" value="Genomic_DNA"/>
</dbReference>
<dbReference type="PANTHER" id="PTHR23416">
    <property type="entry name" value="SIALIC ACID SYNTHASE-RELATED"/>
    <property type="match status" value="1"/>
</dbReference>
<dbReference type="InterPro" id="IPR001451">
    <property type="entry name" value="Hexapep"/>
</dbReference>
<dbReference type="Gene3D" id="2.160.10.10">
    <property type="entry name" value="Hexapeptide repeat proteins"/>
    <property type="match status" value="2"/>
</dbReference>
<organism evidence="4 5">
    <name type="scientific">Candidatus Nitrobium versatile</name>
    <dbReference type="NCBI Taxonomy" id="2884831"/>
    <lineage>
        <taxon>Bacteria</taxon>
        <taxon>Pseudomonadati</taxon>
        <taxon>Nitrospirota</taxon>
        <taxon>Nitrospiria</taxon>
        <taxon>Nitrospirales</taxon>
        <taxon>Nitrospiraceae</taxon>
        <taxon>Candidatus Nitrobium</taxon>
    </lineage>
</organism>
<dbReference type="PROSITE" id="PS00101">
    <property type="entry name" value="HEXAPEP_TRANSFERASES"/>
    <property type="match status" value="1"/>
</dbReference>
<proteinExistence type="predicted"/>
<dbReference type="Pfam" id="PF00132">
    <property type="entry name" value="Hexapep"/>
    <property type="match status" value="1"/>
</dbReference>
<dbReference type="InterPro" id="IPR051159">
    <property type="entry name" value="Hexapeptide_acetyltransf"/>
</dbReference>
<keyword evidence="1" id="KW-0808">Transferase</keyword>
<dbReference type="AlphaFoldDB" id="A0A953LX76"/>
<dbReference type="GO" id="GO:0016746">
    <property type="term" value="F:acyltransferase activity"/>
    <property type="evidence" value="ECO:0007669"/>
    <property type="project" value="UniProtKB-KW"/>
</dbReference>
<sequence length="210" mass="21982">MRQAGLSPWGRFSTRLAGWCAPPHTARFPLARMNPQGYIDPNAILYHGELHLGANIFIGDRVVINQTRGGGPVNLGDGVHILRDTAIATGAGGSVTIGADTYIQPRCQIMGYKGAIHIGQGVQIGPNCAFYSYDHGFAPGERISKQDLTTKGGIRIGDDAWLGFGVIVLDGVEIGEGAVIGAGAVVTRSIPSGAVAAGVPARVIKMRVKQ</sequence>
<keyword evidence="3 4" id="KW-0012">Acyltransferase</keyword>
<evidence type="ECO:0000256" key="3">
    <source>
        <dbReference type="ARBA" id="ARBA00023315"/>
    </source>
</evidence>
<evidence type="ECO:0000256" key="2">
    <source>
        <dbReference type="ARBA" id="ARBA00022737"/>
    </source>
</evidence>
<dbReference type="CDD" id="cd04647">
    <property type="entry name" value="LbH_MAT_like"/>
    <property type="match status" value="1"/>
</dbReference>
<gene>
    <name evidence="4" type="ORF">K8I29_10855</name>
</gene>
<keyword evidence="2" id="KW-0677">Repeat</keyword>
<accession>A0A953LX76</accession>
<reference evidence="4" key="1">
    <citation type="journal article" date="2021" name="bioRxiv">
        <title>Unraveling nitrogen, sulfur and carbon metabolic pathways and microbial community transcriptional responses to substrate deprivation and toxicity stresses in a bioreactor mimicking anoxic brackish coastal sediment conditions.</title>
        <authorList>
            <person name="Martins P.D."/>
            <person name="Echeveste M.J."/>
            <person name="Arshad A."/>
            <person name="Kurth J."/>
            <person name="Ouboter H."/>
            <person name="Jetten M.S.M."/>
            <person name="Welte C.U."/>
        </authorList>
    </citation>
    <scope>NUCLEOTIDE SEQUENCE</scope>
    <source>
        <strain evidence="4">MAG_39</strain>
    </source>
</reference>
<dbReference type="InterPro" id="IPR018357">
    <property type="entry name" value="Hexapep_transf_CS"/>
</dbReference>
<evidence type="ECO:0000313" key="5">
    <source>
        <dbReference type="Proteomes" id="UP000705867"/>
    </source>
</evidence>
<comment type="caution">
    <text evidence="4">The sequence shown here is derived from an EMBL/GenBank/DDBJ whole genome shotgun (WGS) entry which is preliminary data.</text>
</comment>
<dbReference type="SUPFAM" id="SSF51161">
    <property type="entry name" value="Trimeric LpxA-like enzymes"/>
    <property type="match status" value="1"/>
</dbReference>
<evidence type="ECO:0000313" key="4">
    <source>
        <dbReference type="EMBL" id="MBZ0156691.1"/>
    </source>
</evidence>
<evidence type="ECO:0000256" key="1">
    <source>
        <dbReference type="ARBA" id="ARBA00022679"/>
    </source>
</evidence>